<proteinExistence type="inferred from homology"/>
<sequence>MDGQKYDYIIVGGGSAGCVLANRLSEDPMAQVLLLEAGGRDNYHWIHIPVGYLYCIGNPRTDWCFKTREEPGLNGRSLGYPRGKVLGGCSSINGMLYLRGQARDYDDWQQLGCRGWGWDDVLPYFMKSEDHYAGRSASHGTGGEWRIEKQRLRWEVLDDVARAFEAVGIPHRDDFNTGDNFGVNYFEVNQRSGWRWNTVKGFLSPVKDRPNLTVRPHAQCAKVVFEGRRATGVELIGGERLQARREVILSAGAIGSPQLLQLSGIGPGALLQKHGIEVLHDSPDVGGNLQDHLQLRCAYRVTGAKTLNTLASTLWGKAKIGLEYALFRSGPMSMAPSQLGGFAYSSPDVDTPDLEYHVQPLSLPAFGQDLDDFPAVTASVCHLRPESRGHVAITSPDPAAAPEIAPNYLSAEADKIVAARAIQLTRRIMGAEPMAKYRPEEFRPGPGYETEADLIRAAGEIGTTIFHPVGTARMGSDLRAVVAPDCRVNGVEGLRVVDASIMPRIVSGNTNSPTIMIAEKAAEMIHAGHAPQR</sequence>
<dbReference type="EMBL" id="JASNJD010000003">
    <property type="protein sequence ID" value="MDK3017084.1"/>
    <property type="molecule type" value="Genomic_DNA"/>
</dbReference>
<dbReference type="SUPFAM" id="SSF54373">
    <property type="entry name" value="FAD-linked reductases, C-terminal domain"/>
    <property type="match status" value="1"/>
</dbReference>
<organism evidence="6 7">
    <name type="scientific">Pseudodonghicola flavimaris</name>
    <dbReference type="NCBI Taxonomy" id="3050036"/>
    <lineage>
        <taxon>Bacteria</taxon>
        <taxon>Pseudomonadati</taxon>
        <taxon>Pseudomonadota</taxon>
        <taxon>Alphaproteobacteria</taxon>
        <taxon>Rhodobacterales</taxon>
        <taxon>Paracoccaceae</taxon>
        <taxon>Pseudodonghicola</taxon>
    </lineage>
</organism>
<dbReference type="InterPro" id="IPR000172">
    <property type="entry name" value="GMC_OxRdtase_N"/>
</dbReference>
<dbReference type="PANTHER" id="PTHR11552:SF147">
    <property type="entry name" value="CHOLINE DEHYDROGENASE, MITOCHONDRIAL"/>
    <property type="match status" value="1"/>
</dbReference>
<evidence type="ECO:0000256" key="2">
    <source>
        <dbReference type="ARBA" id="ARBA00010790"/>
    </source>
</evidence>
<dbReference type="RefSeq" id="WP_284479904.1">
    <property type="nucleotide sequence ID" value="NZ_JASNJD010000003.1"/>
</dbReference>
<comment type="caution">
    <text evidence="6">The sequence shown here is derived from an EMBL/GenBank/DDBJ whole genome shotgun (WGS) entry which is preliminary data.</text>
</comment>
<dbReference type="Pfam" id="PF00732">
    <property type="entry name" value="GMC_oxred_N"/>
    <property type="match status" value="1"/>
</dbReference>
<reference evidence="6 7" key="1">
    <citation type="submission" date="2023-05" db="EMBL/GenBank/DDBJ databases">
        <title>Pseudodonghicola sp. nov.</title>
        <authorList>
            <person name="Huang J."/>
        </authorList>
    </citation>
    <scope>NUCLEOTIDE SEQUENCE [LARGE SCALE GENOMIC DNA]</scope>
    <source>
        <strain evidence="6 7">IC7</strain>
    </source>
</reference>
<feature type="domain" description="Glucose-methanol-choline oxidoreductase N-terminal" evidence="5">
    <location>
        <begin position="252"/>
        <end position="266"/>
    </location>
</feature>
<protein>
    <submittedName>
        <fullName evidence="6">GMC family oxidoreductase N-terminal domain-containing protein</fullName>
    </submittedName>
</protein>
<dbReference type="InterPro" id="IPR036188">
    <property type="entry name" value="FAD/NAD-bd_sf"/>
</dbReference>
<dbReference type="SUPFAM" id="SSF51905">
    <property type="entry name" value="FAD/NAD(P)-binding domain"/>
    <property type="match status" value="1"/>
</dbReference>
<dbReference type="Gene3D" id="3.30.560.10">
    <property type="entry name" value="Glucose Oxidase, domain 3"/>
    <property type="match status" value="1"/>
</dbReference>
<dbReference type="Gene3D" id="3.50.50.60">
    <property type="entry name" value="FAD/NAD(P)-binding domain"/>
    <property type="match status" value="1"/>
</dbReference>
<keyword evidence="4" id="KW-0274">FAD</keyword>
<evidence type="ECO:0000313" key="6">
    <source>
        <dbReference type="EMBL" id="MDK3017084.1"/>
    </source>
</evidence>
<dbReference type="PROSITE" id="PS51257">
    <property type="entry name" value="PROKAR_LIPOPROTEIN"/>
    <property type="match status" value="1"/>
</dbReference>
<evidence type="ECO:0000313" key="7">
    <source>
        <dbReference type="Proteomes" id="UP001243757"/>
    </source>
</evidence>
<keyword evidence="3" id="KW-0285">Flavoprotein</keyword>
<name>A0ABT7EXT0_9RHOB</name>
<comment type="cofactor">
    <cofactor evidence="1">
        <name>FAD</name>
        <dbReference type="ChEBI" id="CHEBI:57692"/>
    </cofactor>
</comment>
<evidence type="ECO:0000256" key="1">
    <source>
        <dbReference type="ARBA" id="ARBA00001974"/>
    </source>
</evidence>
<evidence type="ECO:0000256" key="3">
    <source>
        <dbReference type="ARBA" id="ARBA00022630"/>
    </source>
</evidence>
<dbReference type="InterPro" id="IPR012132">
    <property type="entry name" value="GMC_OxRdtase"/>
</dbReference>
<dbReference type="Proteomes" id="UP001243757">
    <property type="component" value="Unassembled WGS sequence"/>
</dbReference>
<dbReference type="InterPro" id="IPR007867">
    <property type="entry name" value="GMC_OxRtase_C"/>
</dbReference>
<dbReference type="PROSITE" id="PS00624">
    <property type="entry name" value="GMC_OXRED_2"/>
    <property type="match status" value="1"/>
</dbReference>
<gene>
    <name evidence="6" type="ORF">QO033_05320</name>
</gene>
<accession>A0ABT7EXT0</accession>
<dbReference type="PIRSF" id="PIRSF000137">
    <property type="entry name" value="Alcohol_oxidase"/>
    <property type="match status" value="1"/>
</dbReference>
<comment type="similarity">
    <text evidence="2">Belongs to the GMC oxidoreductase family.</text>
</comment>
<keyword evidence="7" id="KW-1185">Reference proteome</keyword>
<evidence type="ECO:0000259" key="5">
    <source>
        <dbReference type="PROSITE" id="PS00624"/>
    </source>
</evidence>
<evidence type="ECO:0000256" key="4">
    <source>
        <dbReference type="ARBA" id="ARBA00022827"/>
    </source>
</evidence>
<dbReference type="Pfam" id="PF05199">
    <property type="entry name" value="GMC_oxred_C"/>
    <property type="match status" value="1"/>
</dbReference>
<dbReference type="PANTHER" id="PTHR11552">
    <property type="entry name" value="GLUCOSE-METHANOL-CHOLINE GMC OXIDOREDUCTASE"/>
    <property type="match status" value="1"/>
</dbReference>